<dbReference type="EC" id="6.3.4.19" evidence="8"/>
<dbReference type="AlphaFoldDB" id="A0A5R9PF09"/>
<comment type="function">
    <text evidence="8">Ligates lysine onto the cytidine present at position 34 of the AUA codon-specific tRNA(Ile) that contains the anticodon CAU, in an ATP-dependent manner. Cytidine is converted to lysidine, thus changing the amino acid specificity of the tRNA from methionine to isoleucine.</text>
</comment>
<keyword evidence="6 8" id="KW-0067">ATP-binding</keyword>
<dbReference type="SUPFAM" id="SSF52402">
    <property type="entry name" value="Adenine nucleotide alpha hydrolases-like"/>
    <property type="match status" value="1"/>
</dbReference>
<evidence type="ECO:0000256" key="6">
    <source>
        <dbReference type="ARBA" id="ARBA00022840"/>
    </source>
</evidence>
<dbReference type="SUPFAM" id="SSF56037">
    <property type="entry name" value="PheT/TilS domain"/>
    <property type="match status" value="1"/>
</dbReference>
<dbReference type="SMART" id="SM00977">
    <property type="entry name" value="TilS_C"/>
    <property type="match status" value="1"/>
</dbReference>
<protein>
    <recommendedName>
        <fullName evidence="8">tRNA(Ile)-lysidine synthase</fullName>
        <ecNumber evidence="8">6.3.4.19</ecNumber>
    </recommendedName>
    <alternativeName>
        <fullName evidence="8">tRNA(Ile)-2-lysyl-cytidine synthase</fullName>
    </alternativeName>
    <alternativeName>
        <fullName evidence="8">tRNA(Ile)-lysidine synthetase</fullName>
    </alternativeName>
</protein>
<dbReference type="NCBIfam" id="TIGR02432">
    <property type="entry name" value="lysidine_TilS_N"/>
    <property type="match status" value="1"/>
</dbReference>
<evidence type="ECO:0000256" key="1">
    <source>
        <dbReference type="ARBA" id="ARBA00004496"/>
    </source>
</evidence>
<gene>
    <name evidence="8 10" type="primary">tilS</name>
    <name evidence="10" type="ORF">E5S66_08790</name>
</gene>
<dbReference type="InterPro" id="IPR014729">
    <property type="entry name" value="Rossmann-like_a/b/a_fold"/>
</dbReference>
<evidence type="ECO:0000256" key="8">
    <source>
        <dbReference type="HAMAP-Rule" id="MF_01161"/>
    </source>
</evidence>
<comment type="domain">
    <text evidence="8">The N-terminal region contains the highly conserved SGGXDS motif, predicted to be a P-loop motif involved in ATP binding.</text>
</comment>
<dbReference type="GO" id="GO:0032267">
    <property type="term" value="F:tRNA(Ile)-lysidine synthase activity"/>
    <property type="evidence" value="ECO:0007669"/>
    <property type="project" value="UniProtKB-EC"/>
</dbReference>
<comment type="caution">
    <text evidence="10">The sequence shown here is derived from an EMBL/GenBank/DDBJ whole genome shotgun (WGS) entry which is preliminary data.</text>
</comment>
<dbReference type="InterPro" id="IPR012796">
    <property type="entry name" value="Lysidine-tRNA-synth_C"/>
</dbReference>
<keyword evidence="3 8" id="KW-0436">Ligase</keyword>
<evidence type="ECO:0000256" key="4">
    <source>
        <dbReference type="ARBA" id="ARBA00022694"/>
    </source>
</evidence>
<evidence type="ECO:0000256" key="2">
    <source>
        <dbReference type="ARBA" id="ARBA00022490"/>
    </source>
</evidence>
<keyword evidence="2 8" id="KW-0963">Cytoplasm</keyword>
<dbReference type="InterPro" id="IPR012094">
    <property type="entry name" value="tRNA_Ile_lys_synt"/>
</dbReference>
<dbReference type="Pfam" id="PF09179">
    <property type="entry name" value="TilS"/>
    <property type="match status" value="1"/>
</dbReference>
<dbReference type="NCBIfam" id="TIGR02433">
    <property type="entry name" value="lysidine_TilS_C"/>
    <property type="match status" value="1"/>
</dbReference>
<dbReference type="InterPro" id="IPR012795">
    <property type="entry name" value="tRNA_Ile_lys_synt_N"/>
</dbReference>
<keyword evidence="4 8" id="KW-0819">tRNA processing</keyword>
<dbReference type="PANTHER" id="PTHR43033">
    <property type="entry name" value="TRNA(ILE)-LYSIDINE SYNTHASE-RELATED"/>
    <property type="match status" value="1"/>
</dbReference>
<dbReference type="GO" id="GO:0006400">
    <property type="term" value="P:tRNA modification"/>
    <property type="evidence" value="ECO:0007669"/>
    <property type="project" value="UniProtKB-UniRule"/>
</dbReference>
<keyword evidence="11" id="KW-1185">Reference proteome</keyword>
<evidence type="ECO:0000256" key="7">
    <source>
        <dbReference type="ARBA" id="ARBA00048539"/>
    </source>
</evidence>
<dbReference type="SUPFAM" id="SSF82829">
    <property type="entry name" value="MesJ substrate recognition domain-like"/>
    <property type="match status" value="1"/>
</dbReference>
<feature type="domain" description="Lysidine-tRNA(Ile) synthetase C-terminal" evidence="9">
    <location>
        <begin position="347"/>
        <end position="410"/>
    </location>
</feature>
<dbReference type="PANTHER" id="PTHR43033:SF1">
    <property type="entry name" value="TRNA(ILE)-LYSIDINE SYNTHASE-RELATED"/>
    <property type="match status" value="1"/>
</dbReference>
<dbReference type="CDD" id="cd01992">
    <property type="entry name" value="TilS_N"/>
    <property type="match status" value="1"/>
</dbReference>
<comment type="similarity">
    <text evidence="8">Belongs to the tRNA(Ile)-lysidine synthase family.</text>
</comment>
<accession>A0A5R9PF09</accession>
<evidence type="ECO:0000313" key="11">
    <source>
        <dbReference type="Proteomes" id="UP000308508"/>
    </source>
</evidence>
<dbReference type="HAMAP" id="MF_01161">
    <property type="entry name" value="tRNA_Ile_lys_synt"/>
    <property type="match status" value="1"/>
</dbReference>
<evidence type="ECO:0000259" key="9">
    <source>
        <dbReference type="SMART" id="SM00977"/>
    </source>
</evidence>
<name>A0A5R9PF09_9GAMM</name>
<comment type="subcellular location">
    <subcellularLocation>
        <location evidence="1 8">Cytoplasm</location>
    </subcellularLocation>
</comment>
<dbReference type="STRING" id="1123377.GCA_000423885_01302"/>
<dbReference type="Gene3D" id="1.20.59.20">
    <property type="match status" value="1"/>
</dbReference>
<organism evidence="10 11">
    <name type="scientific">Thermomonas fusca</name>
    <dbReference type="NCBI Taxonomy" id="215690"/>
    <lineage>
        <taxon>Bacteria</taxon>
        <taxon>Pseudomonadati</taxon>
        <taxon>Pseudomonadota</taxon>
        <taxon>Gammaproteobacteria</taxon>
        <taxon>Lysobacterales</taxon>
        <taxon>Lysobacteraceae</taxon>
        <taxon>Thermomonas</taxon>
    </lineage>
</organism>
<evidence type="ECO:0000256" key="3">
    <source>
        <dbReference type="ARBA" id="ARBA00022598"/>
    </source>
</evidence>
<dbReference type="GO" id="GO:0005737">
    <property type="term" value="C:cytoplasm"/>
    <property type="evidence" value="ECO:0007669"/>
    <property type="project" value="UniProtKB-SubCell"/>
</dbReference>
<dbReference type="InterPro" id="IPR011063">
    <property type="entry name" value="TilS/TtcA_N"/>
</dbReference>
<dbReference type="RefSeq" id="WP_138348881.1">
    <property type="nucleotide sequence ID" value="NZ_SROY01000003.1"/>
</dbReference>
<evidence type="ECO:0000256" key="5">
    <source>
        <dbReference type="ARBA" id="ARBA00022741"/>
    </source>
</evidence>
<dbReference type="Pfam" id="PF01171">
    <property type="entry name" value="ATP_bind_3"/>
    <property type="match status" value="1"/>
</dbReference>
<dbReference type="GO" id="GO:0005524">
    <property type="term" value="F:ATP binding"/>
    <property type="evidence" value="ECO:0007669"/>
    <property type="project" value="UniProtKB-UniRule"/>
</dbReference>
<comment type="catalytic activity">
    <reaction evidence="7 8">
        <text>cytidine(34) in tRNA(Ile2) + L-lysine + ATP = lysidine(34) in tRNA(Ile2) + AMP + diphosphate + H(+)</text>
        <dbReference type="Rhea" id="RHEA:43744"/>
        <dbReference type="Rhea" id="RHEA-COMP:10625"/>
        <dbReference type="Rhea" id="RHEA-COMP:10670"/>
        <dbReference type="ChEBI" id="CHEBI:15378"/>
        <dbReference type="ChEBI" id="CHEBI:30616"/>
        <dbReference type="ChEBI" id="CHEBI:32551"/>
        <dbReference type="ChEBI" id="CHEBI:33019"/>
        <dbReference type="ChEBI" id="CHEBI:82748"/>
        <dbReference type="ChEBI" id="CHEBI:83665"/>
        <dbReference type="ChEBI" id="CHEBI:456215"/>
        <dbReference type="EC" id="6.3.4.19"/>
    </reaction>
</comment>
<feature type="binding site" evidence="8">
    <location>
        <begin position="17"/>
        <end position="22"/>
    </location>
    <ligand>
        <name>ATP</name>
        <dbReference type="ChEBI" id="CHEBI:30616"/>
    </ligand>
</feature>
<dbReference type="Proteomes" id="UP000308508">
    <property type="component" value="Unassembled WGS sequence"/>
</dbReference>
<dbReference type="Gene3D" id="3.40.50.620">
    <property type="entry name" value="HUPs"/>
    <property type="match status" value="1"/>
</dbReference>
<dbReference type="EMBL" id="SROY01000003">
    <property type="protein sequence ID" value="TLX21613.1"/>
    <property type="molecule type" value="Genomic_DNA"/>
</dbReference>
<dbReference type="Pfam" id="PF11734">
    <property type="entry name" value="TilS_C"/>
    <property type="match status" value="1"/>
</dbReference>
<sequence>MRLPAPPLPSPILLGFSGGLDSTVLLHLLAADEGIRQRGLRALHVHHGLHPEADAWAALCRRACDALDVPLEIVRVEVDLTAGLGIEGAARVARHAAFAAALGEDEILTLAHHRDDQAETFLLRALRGAGSDGLAAMRRWRRHAHGWLWRPLLDVARTTLHDYATSQRLHWLDDPANANTDFDRNFLRNAVLPLLRQRWPDAAASFARSAALCAQAGELLDAEDAAALATARRDLRTLLVPQLHALPAARRARVLRRWIADLRLPPLPGNGIARIERELLAARHDASPRFDWQGARVWRWRGLLHADVLHEPLPAGWSQSWDGRAALVLPGGGRLQLVHAAGFDAPLRVHARQGGERIVLPGRSHSHALKHVLQDSGMPPWQRAHLPLLSDPDGRLLAAGDAIVSAPLAAWLAARDAQLQQLSPAPDTDGESGAAALA</sequence>
<evidence type="ECO:0000313" key="10">
    <source>
        <dbReference type="EMBL" id="TLX21613.1"/>
    </source>
</evidence>
<keyword evidence="5 8" id="KW-0547">Nucleotide-binding</keyword>
<reference evidence="10 11" key="1">
    <citation type="submission" date="2019-04" db="EMBL/GenBank/DDBJ databases">
        <authorList>
            <person name="Grouzdev D.S."/>
            <person name="Nazina T.N."/>
        </authorList>
    </citation>
    <scope>NUCLEOTIDE SEQUENCE [LARGE SCALE GENOMIC DNA]</scope>
    <source>
        <strain evidence="10 11">SHC 3-19</strain>
    </source>
</reference>
<proteinExistence type="inferred from homology"/>
<dbReference type="InterPro" id="IPR015262">
    <property type="entry name" value="tRNA_Ile_lys_synt_subst-bd"/>
</dbReference>